<sequence length="167" mass="18631">MNQKKSLLLALFACVFVFSGFSETVIADNWTLSWEFVGSEIEFTLKAPTTGWVSIGFNPSRMMKDAEYVLAYVKDGETVVRQDFGTGMFSHKAVTELGWKQNLRVISGSEEGGNTSIVFTLPLTWGEAYGTKFEKGKTYKILLAYGPSNADNFTSKHRKKESITLTL</sequence>
<dbReference type="PANTHER" id="PTHR10157:SF23">
    <property type="entry name" value="MOXD1 HOMOLOG 1"/>
    <property type="match status" value="1"/>
</dbReference>
<dbReference type="PANTHER" id="PTHR10157">
    <property type="entry name" value="DOPAMINE BETA HYDROXYLASE RELATED"/>
    <property type="match status" value="1"/>
</dbReference>
<keyword evidence="1" id="KW-0732">Signal</keyword>
<dbReference type="Pfam" id="PF03351">
    <property type="entry name" value="DOMON"/>
    <property type="match status" value="1"/>
</dbReference>
<dbReference type="InterPro" id="IPR005018">
    <property type="entry name" value="DOMON_domain"/>
</dbReference>
<feature type="signal peptide" evidence="1">
    <location>
        <begin position="1"/>
        <end position="27"/>
    </location>
</feature>
<proteinExistence type="predicted"/>
<gene>
    <name evidence="3" type="ordered locus">SpiGrapes_0069</name>
</gene>
<dbReference type="KEGG" id="sgp:SpiGrapes_0069"/>
<accession>G8QT28</accession>
<dbReference type="Gene3D" id="2.60.40.1210">
    <property type="entry name" value="Cellobiose dehydrogenase, cytochrome domain"/>
    <property type="match status" value="1"/>
</dbReference>
<dbReference type="Proteomes" id="UP000005632">
    <property type="component" value="Chromosome"/>
</dbReference>
<dbReference type="GO" id="GO:0004500">
    <property type="term" value="F:dopamine beta-monooxygenase activity"/>
    <property type="evidence" value="ECO:0007669"/>
    <property type="project" value="InterPro"/>
</dbReference>
<evidence type="ECO:0000313" key="3">
    <source>
        <dbReference type="EMBL" id="AEV27933.1"/>
    </source>
</evidence>
<dbReference type="PROSITE" id="PS50836">
    <property type="entry name" value="DOMON"/>
    <property type="match status" value="1"/>
</dbReference>
<dbReference type="GO" id="GO:0005615">
    <property type="term" value="C:extracellular space"/>
    <property type="evidence" value="ECO:0007669"/>
    <property type="project" value="TreeGrafter"/>
</dbReference>
<dbReference type="eggNOG" id="COG4902">
    <property type="taxonomic scope" value="Bacteria"/>
</dbReference>
<dbReference type="CDD" id="cd09631">
    <property type="entry name" value="DOMON_DOH"/>
    <property type="match status" value="1"/>
</dbReference>
<dbReference type="GO" id="GO:0042420">
    <property type="term" value="P:dopamine catabolic process"/>
    <property type="evidence" value="ECO:0007669"/>
    <property type="project" value="TreeGrafter"/>
</dbReference>
<name>G8QT28_SPHPG</name>
<dbReference type="AlphaFoldDB" id="G8QT28"/>
<reference evidence="3 4" key="1">
    <citation type="submission" date="2011-11" db="EMBL/GenBank/DDBJ databases">
        <title>Complete sequence of Spirochaeta sp. grapes.</title>
        <authorList>
            <consortium name="US DOE Joint Genome Institute"/>
            <person name="Lucas S."/>
            <person name="Han J."/>
            <person name="Lapidus A."/>
            <person name="Cheng J.-F."/>
            <person name="Goodwin L."/>
            <person name="Pitluck S."/>
            <person name="Peters L."/>
            <person name="Ovchinnikova G."/>
            <person name="Munk A.C."/>
            <person name="Detter J.C."/>
            <person name="Han C."/>
            <person name="Tapia R."/>
            <person name="Land M."/>
            <person name="Hauser L."/>
            <person name="Kyrpides N."/>
            <person name="Ivanova N."/>
            <person name="Pagani I."/>
            <person name="Ritalahtilisa K."/>
            <person name="Loeffler F."/>
            <person name="Woyke T."/>
        </authorList>
    </citation>
    <scope>NUCLEOTIDE SEQUENCE [LARGE SCALE GENOMIC DNA]</scope>
    <source>
        <strain evidence="4">ATCC BAA-1885 / DSM 22778 / Grapes</strain>
    </source>
</reference>
<dbReference type="InterPro" id="IPR000945">
    <property type="entry name" value="DBH-like"/>
</dbReference>
<evidence type="ECO:0000259" key="2">
    <source>
        <dbReference type="PROSITE" id="PS50836"/>
    </source>
</evidence>
<dbReference type="RefSeq" id="WP_014268782.1">
    <property type="nucleotide sequence ID" value="NC_016633.1"/>
</dbReference>
<feature type="domain" description="DOMON" evidence="2">
    <location>
        <begin position="28"/>
        <end position="146"/>
    </location>
</feature>
<dbReference type="GO" id="GO:0006589">
    <property type="term" value="P:octopamine biosynthetic process"/>
    <property type="evidence" value="ECO:0007669"/>
    <property type="project" value="TreeGrafter"/>
</dbReference>
<keyword evidence="4" id="KW-1185">Reference proteome</keyword>
<protein>
    <submittedName>
        <fullName evidence="3">DOMON domain protein</fullName>
    </submittedName>
</protein>
<organism evidence="3 4">
    <name type="scientific">Sphaerochaeta pleomorpha (strain ATCC BAA-1885 / DSM 22778 / Grapes)</name>
    <dbReference type="NCBI Taxonomy" id="158190"/>
    <lineage>
        <taxon>Bacteria</taxon>
        <taxon>Pseudomonadati</taxon>
        <taxon>Spirochaetota</taxon>
        <taxon>Spirochaetia</taxon>
        <taxon>Spirochaetales</taxon>
        <taxon>Sphaerochaetaceae</taxon>
        <taxon>Sphaerochaeta</taxon>
    </lineage>
</organism>
<feature type="chain" id="PRO_5003513882" evidence="1">
    <location>
        <begin position="28"/>
        <end position="167"/>
    </location>
</feature>
<dbReference type="HOGENOM" id="CLU_115706_1_0_12"/>
<evidence type="ECO:0000256" key="1">
    <source>
        <dbReference type="SAM" id="SignalP"/>
    </source>
</evidence>
<dbReference type="GO" id="GO:0042421">
    <property type="term" value="P:norepinephrine biosynthetic process"/>
    <property type="evidence" value="ECO:0007669"/>
    <property type="project" value="TreeGrafter"/>
</dbReference>
<dbReference type="STRING" id="158190.SpiGrapes_0069"/>
<dbReference type="SMART" id="SM00664">
    <property type="entry name" value="DoH"/>
    <property type="match status" value="1"/>
</dbReference>
<evidence type="ECO:0000313" key="4">
    <source>
        <dbReference type="Proteomes" id="UP000005632"/>
    </source>
</evidence>
<dbReference type="InterPro" id="IPR045266">
    <property type="entry name" value="DOH_DOMON"/>
</dbReference>
<dbReference type="EMBL" id="CP003155">
    <property type="protein sequence ID" value="AEV27933.1"/>
    <property type="molecule type" value="Genomic_DNA"/>
</dbReference>
<dbReference type="GO" id="GO:0030667">
    <property type="term" value="C:secretory granule membrane"/>
    <property type="evidence" value="ECO:0007669"/>
    <property type="project" value="TreeGrafter"/>
</dbReference>